<proteinExistence type="predicted"/>
<evidence type="ECO:0000313" key="2">
    <source>
        <dbReference type="EMBL" id="NWC15691.1"/>
    </source>
</evidence>
<dbReference type="Proteomes" id="UP000517547">
    <property type="component" value="Unassembled WGS sequence"/>
</dbReference>
<accession>A0A7Y7Y0Y2</accession>
<dbReference type="Gene3D" id="3.90.1760.10">
    <property type="entry name" value="Anthrax toxin, edema factor, central domain"/>
    <property type="match status" value="1"/>
</dbReference>
<sequence>MLEKLSTTPSLGVGPLRDALPSVLSESLKAVANSPQAFQKIPAQSVSSAAGPGLLYAEAIQAVADRYGVVLGIRAPNPLSASLLREGFSSKNFHVKAKSSSTGPTAGFIPLNPAYSKVAPGQVARQQRSIEGALAGGAKAVNLILSPARIDELLATGHMVARGSGYRAEYPSGASAHFSIDAKGQVFDEAGPVKVLSNPGSDRAITADYDLFSIYPRRAQGDNVRPLRAAPMFVGNACEELRQRARPLLTGQPAFDGAQEHVDMGNIHRFGIAIVQALNREIAGAGYTGGNLVWHNDETGNPFSPGFDARDAPIFFFPRDRGSGATPRPRQVSSREELLALQGQLREAGFQVEYSPRFGF</sequence>
<dbReference type="GO" id="GO:0005576">
    <property type="term" value="C:extracellular region"/>
    <property type="evidence" value="ECO:0007669"/>
    <property type="project" value="InterPro"/>
</dbReference>
<dbReference type="Pfam" id="PF03497">
    <property type="entry name" value="Anthrax_toxA"/>
    <property type="match status" value="1"/>
</dbReference>
<dbReference type="SUPFAM" id="SSF81298">
    <property type="entry name" value="Adenylylcyclase toxin (the edema factor)"/>
    <property type="match status" value="1"/>
</dbReference>
<dbReference type="EMBL" id="JACAQE010000006">
    <property type="protein sequence ID" value="NWC15691.1"/>
    <property type="molecule type" value="Genomic_DNA"/>
</dbReference>
<gene>
    <name evidence="2" type="ORF">HX845_18655</name>
</gene>
<evidence type="ECO:0000259" key="1">
    <source>
        <dbReference type="Pfam" id="PF03497"/>
    </source>
</evidence>
<dbReference type="AlphaFoldDB" id="A0A7Y7Y0Y2"/>
<reference evidence="2 3" key="1">
    <citation type="submission" date="2020-04" db="EMBL/GenBank/DDBJ databases">
        <title>Molecular characterization of pseudomonads from Agaricus bisporus reveal novel blotch 2 pathogens in Western Europe.</title>
        <authorList>
            <person name="Taparia T."/>
            <person name="Krijger M."/>
            <person name="Haynes E."/>
            <person name="Elpinstone J.G."/>
            <person name="Noble R."/>
            <person name="Van Der Wolf J."/>
        </authorList>
    </citation>
    <scope>NUCLEOTIDE SEQUENCE [LARGE SCALE GENOMIC DNA]</scope>
    <source>
        <strain evidence="2 3">IPO3738</strain>
    </source>
</reference>
<feature type="domain" description="Anthrax toxin edema factor central" evidence="1">
    <location>
        <begin position="43"/>
        <end position="162"/>
    </location>
</feature>
<dbReference type="InterPro" id="IPR037017">
    <property type="entry name" value="Anthrax_toxin_edema_cen_sf"/>
</dbReference>
<dbReference type="GO" id="GO:0008294">
    <property type="term" value="F:calcium- and calmodulin-responsive adenylate cyclase activity"/>
    <property type="evidence" value="ECO:0007669"/>
    <property type="project" value="InterPro"/>
</dbReference>
<dbReference type="RefSeq" id="WP_017126863.1">
    <property type="nucleotide sequence ID" value="NZ_JACAQE010000006.1"/>
</dbReference>
<protein>
    <submittedName>
        <fullName evidence="2">Toxin protein</fullName>
    </submittedName>
</protein>
<dbReference type="InterPro" id="IPR005165">
    <property type="entry name" value="Anthrax_toxin_edema_cen"/>
</dbReference>
<evidence type="ECO:0000313" key="3">
    <source>
        <dbReference type="Proteomes" id="UP000517547"/>
    </source>
</evidence>
<organism evidence="2 3">
    <name type="scientific">Pseudomonas gingeri</name>
    <dbReference type="NCBI Taxonomy" id="117681"/>
    <lineage>
        <taxon>Bacteria</taxon>
        <taxon>Pseudomonadati</taxon>
        <taxon>Pseudomonadota</taxon>
        <taxon>Gammaproteobacteria</taxon>
        <taxon>Pseudomonadales</taxon>
        <taxon>Pseudomonadaceae</taxon>
        <taxon>Pseudomonas</taxon>
    </lineage>
</organism>
<name>A0A7Y7Y0Y2_9PSED</name>
<comment type="caution">
    <text evidence="2">The sequence shown here is derived from an EMBL/GenBank/DDBJ whole genome shotgun (WGS) entry which is preliminary data.</text>
</comment>
<dbReference type="InterPro" id="IPR035099">
    <property type="entry name" value="Anthrax_toxin_C-terminal"/>
</dbReference>